<evidence type="ECO:0000313" key="4">
    <source>
        <dbReference type="Proteomes" id="UP000554520"/>
    </source>
</evidence>
<dbReference type="RefSeq" id="WP_183665270.1">
    <property type="nucleotide sequence ID" value="NZ_JACHXN010000033.1"/>
</dbReference>
<proteinExistence type="inferred from homology"/>
<keyword evidence="4" id="KW-1185">Reference proteome</keyword>
<dbReference type="SUPFAM" id="SSF75304">
    <property type="entry name" value="Amidase signature (AS) enzymes"/>
    <property type="match status" value="1"/>
</dbReference>
<dbReference type="EC" id="6.3.5.7" evidence="3"/>
<sequence>MMSTEPWELTATALLDGYRSGTISPIEVLSSVQARLDAVNPAINAIVAQYPNAARAQAAASGARWQSGEPLSVLDGIPITIKDNLWAAGLPATWGSKLYAGFVPATDEAPVRRLRAAGAVFVGKTNVPEFTLQGHASNLVFGTTRNPHAPQMTPGGSTGGGAAAVAVGIGPIAIGTDGGGSLRRPAAHCGLYAFKPSIGQVARHGGFPQILADFEVVGPVGRSVEDIAAVISILRGYDALDPSSLSALAPAQPFPARARIAYLPKMGSAPVDPLIAEASDAFAAQLEEAGHYVETIETPYDADRVASAWSTIAAAGLNWHLNALGTREGAGTNALTLDAQGASRTAADYAGAMAVSLAARSDAGELFSRFDLLLCPSIAALAWPAEDAFPTEIDGQPVGPRGHAVFTGWMNVTGVPAINIPVAMTSDRGGIGMQLVAAVGQDTALLEFVRNLPAVRAFSPAGLSRRFDEHG</sequence>
<comment type="similarity">
    <text evidence="1">Belongs to the amidase family.</text>
</comment>
<accession>A0A839UL81</accession>
<protein>
    <submittedName>
        <fullName evidence="3">Aspartyl-tRNA(Asn)/glutamyl-tRNA(Gln) amidotransferase subunit A</fullName>
        <ecNumber evidence="3">6.3.5.6</ecNumber>
        <ecNumber evidence="3">6.3.5.7</ecNumber>
    </submittedName>
</protein>
<feature type="domain" description="Amidase" evidence="2">
    <location>
        <begin position="27"/>
        <end position="446"/>
    </location>
</feature>
<keyword evidence="3" id="KW-0808">Transferase</keyword>
<comment type="caution">
    <text evidence="3">The sequence shown here is derived from an EMBL/GenBank/DDBJ whole genome shotgun (WGS) entry which is preliminary data.</text>
</comment>
<dbReference type="PANTHER" id="PTHR11895">
    <property type="entry name" value="TRANSAMIDASE"/>
    <property type="match status" value="1"/>
</dbReference>
<dbReference type="GO" id="GO:0050566">
    <property type="term" value="F:asparaginyl-tRNA synthase (glutamine-hydrolyzing) activity"/>
    <property type="evidence" value="ECO:0007669"/>
    <property type="project" value="UniProtKB-EC"/>
</dbReference>
<evidence type="ECO:0000313" key="3">
    <source>
        <dbReference type="EMBL" id="MBB3149472.1"/>
    </source>
</evidence>
<dbReference type="AlphaFoldDB" id="A0A839UL81"/>
<keyword evidence="3" id="KW-0436">Ligase</keyword>
<dbReference type="Proteomes" id="UP000554520">
    <property type="component" value="Unassembled WGS sequence"/>
</dbReference>
<evidence type="ECO:0000256" key="1">
    <source>
        <dbReference type="ARBA" id="ARBA00009199"/>
    </source>
</evidence>
<reference evidence="3 4" key="1">
    <citation type="submission" date="2020-08" db="EMBL/GenBank/DDBJ databases">
        <title>Genomic Encyclopedia of Type Strains, Phase III (KMG-III): the genomes of soil and plant-associated and newly described type strains.</title>
        <authorList>
            <person name="Whitman W."/>
        </authorList>
    </citation>
    <scope>NUCLEOTIDE SEQUENCE [LARGE SCALE GENOMIC DNA]</scope>
    <source>
        <strain evidence="3 4">CECT 7015</strain>
    </source>
</reference>
<dbReference type="InterPro" id="IPR023631">
    <property type="entry name" value="Amidase_dom"/>
</dbReference>
<dbReference type="EMBL" id="JACHXN010000033">
    <property type="protein sequence ID" value="MBB3149472.1"/>
    <property type="molecule type" value="Genomic_DNA"/>
</dbReference>
<evidence type="ECO:0000259" key="2">
    <source>
        <dbReference type="Pfam" id="PF01425"/>
    </source>
</evidence>
<dbReference type="GO" id="GO:0050567">
    <property type="term" value="F:glutaminyl-tRNA synthase (glutamine-hydrolyzing) activity"/>
    <property type="evidence" value="ECO:0007669"/>
    <property type="project" value="UniProtKB-EC"/>
</dbReference>
<gene>
    <name evidence="3" type="ORF">FHS21_005926</name>
</gene>
<dbReference type="GO" id="GO:0016740">
    <property type="term" value="F:transferase activity"/>
    <property type="evidence" value="ECO:0007669"/>
    <property type="project" value="UniProtKB-KW"/>
</dbReference>
<dbReference type="InterPro" id="IPR000120">
    <property type="entry name" value="Amidase"/>
</dbReference>
<dbReference type="PANTHER" id="PTHR11895:SF7">
    <property type="entry name" value="GLUTAMYL-TRNA(GLN) AMIDOTRANSFERASE SUBUNIT A, MITOCHONDRIAL"/>
    <property type="match status" value="1"/>
</dbReference>
<dbReference type="Gene3D" id="3.90.1300.10">
    <property type="entry name" value="Amidase signature (AS) domain"/>
    <property type="match status" value="1"/>
</dbReference>
<organism evidence="3 4">
    <name type="scientific">Phyllobacterium trifolii</name>
    <dbReference type="NCBI Taxonomy" id="300193"/>
    <lineage>
        <taxon>Bacteria</taxon>
        <taxon>Pseudomonadati</taxon>
        <taxon>Pseudomonadota</taxon>
        <taxon>Alphaproteobacteria</taxon>
        <taxon>Hyphomicrobiales</taxon>
        <taxon>Phyllobacteriaceae</taxon>
        <taxon>Phyllobacterium</taxon>
    </lineage>
</organism>
<dbReference type="EC" id="6.3.5.6" evidence="3"/>
<name>A0A839UL81_9HYPH</name>
<dbReference type="InterPro" id="IPR036928">
    <property type="entry name" value="AS_sf"/>
</dbReference>
<dbReference type="Pfam" id="PF01425">
    <property type="entry name" value="Amidase"/>
    <property type="match status" value="1"/>
</dbReference>